<evidence type="ECO:0008006" key="4">
    <source>
        <dbReference type="Google" id="ProtNLM"/>
    </source>
</evidence>
<evidence type="ECO:0000256" key="1">
    <source>
        <dbReference type="SAM" id="SignalP"/>
    </source>
</evidence>
<dbReference type="PROSITE" id="PS51257">
    <property type="entry name" value="PROKAR_LIPOPROTEIN"/>
    <property type="match status" value="1"/>
</dbReference>
<name>A0ABV7P5L7_9PSEU</name>
<gene>
    <name evidence="2" type="ORF">ACFOSH_28635</name>
</gene>
<evidence type="ECO:0000313" key="2">
    <source>
        <dbReference type="EMBL" id="MFC3453423.1"/>
    </source>
</evidence>
<dbReference type="Proteomes" id="UP001595645">
    <property type="component" value="Unassembled WGS sequence"/>
</dbReference>
<accession>A0ABV7P5L7</accession>
<evidence type="ECO:0000313" key="3">
    <source>
        <dbReference type="Proteomes" id="UP001595645"/>
    </source>
</evidence>
<feature type="signal peptide" evidence="1">
    <location>
        <begin position="1"/>
        <end position="19"/>
    </location>
</feature>
<comment type="caution">
    <text evidence="2">The sequence shown here is derived from an EMBL/GenBank/DDBJ whole genome shotgun (WGS) entry which is preliminary data.</text>
</comment>
<reference evidence="3" key="1">
    <citation type="journal article" date="2019" name="Int. J. Syst. Evol. Microbiol.">
        <title>The Global Catalogue of Microorganisms (GCM) 10K type strain sequencing project: providing services to taxonomists for standard genome sequencing and annotation.</title>
        <authorList>
            <consortium name="The Broad Institute Genomics Platform"/>
            <consortium name="The Broad Institute Genome Sequencing Center for Infectious Disease"/>
            <person name="Wu L."/>
            <person name="Ma J."/>
        </authorList>
    </citation>
    <scope>NUCLEOTIDE SEQUENCE [LARGE SCALE GENOMIC DNA]</scope>
    <source>
        <strain evidence="3">CGMCC 4.7676</strain>
    </source>
</reference>
<keyword evidence="3" id="KW-1185">Reference proteome</keyword>
<sequence length="104" mass="11448">MKRLLAVLCCLLLVVAACTSGSEKVKLRVLASPELSDLGPILDDLREETGIELEMDFQGTVNESTALIPGRAAHDLAWLSTDRFFQLDFRRAADKGSGHWPPRP</sequence>
<feature type="chain" id="PRO_5046123592" description="ABC-type glycine betaine transport system substrate-binding domain-containing protein" evidence="1">
    <location>
        <begin position="20"/>
        <end position="104"/>
    </location>
</feature>
<organism evidence="2 3">
    <name type="scientific">Amycolatopsis speibonae</name>
    <dbReference type="NCBI Taxonomy" id="1450224"/>
    <lineage>
        <taxon>Bacteria</taxon>
        <taxon>Bacillati</taxon>
        <taxon>Actinomycetota</taxon>
        <taxon>Actinomycetes</taxon>
        <taxon>Pseudonocardiales</taxon>
        <taxon>Pseudonocardiaceae</taxon>
        <taxon>Amycolatopsis</taxon>
    </lineage>
</organism>
<dbReference type="RefSeq" id="WP_378242182.1">
    <property type="nucleotide sequence ID" value="NZ_JBHRWK010000049.1"/>
</dbReference>
<dbReference type="EMBL" id="JBHRWK010000049">
    <property type="protein sequence ID" value="MFC3453423.1"/>
    <property type="molecule type" value="Genomic_DNA"/>
</dbReference>
<keyword evidence="1" id="KW-0732">Signal</keyword>
<proteinExistence type="predicted"/>
<protein>
    <recommendedName>
        <fullName evidence="4">ABC-type glycine betaine transport system substrate-binding domain-containing protein</fullName>
    </recommendedName>
</protein>